<keyword evidence="3" id="KW-1185">Reference proteome</keyword>
<protein>
    <submittedName>
        <fullName evidence="2">Formylglycine-generating enzyme, required for sulfatase activity, contains SUMF1/FGE domain</fullName>
    </submittedName>
</protein>
<dbReference type="InterPro" id="IPR051043">
    <property type="entry name" value="Sulfatase_Mod_Factor_Kinase"/>
</dbReference>
<dbReference type="OrthoDB" id="9768004at2"/>
<dbReference type="AlphaFoldDB" id="A0A1H1NQY5"/>
<evidence type="ECO:0000313" key="2">
    <source>
        <dbReference type="EMBL" id="SDS00749.1"/>
    </source>
</evidence>
<dbReference type="EMBL" id="LT629732">
    <property type="protein sequence ID" value="SDS00749.1"/>
    <property type="molecule type" value="Genomic_DNA"/>
</dbReference>
<dbReference type="InterPro" id="IPR016187">
    <property type="entry name" value="CTDL_fold"/>
</dbReference>
<dbReference type="RefSeq" id="WP_092651545.1">
    <property type="nucleotide sequence ID" value="NZ_LT629732.1"/>
</dbReference>
<dbReference type="InterPro" id="IPR005532">
    <property type="entry name" value="SUMF_dom"/>
</dbReference>
<accession>A0A1H1NQY5</accession>
<evidence type="ECO:0000313" key="3">
    <source>
        <dbReference type="Proteomes" id="UP000198983"/>
    </source>
</evidence>
<gene>
    <name evidence="2" type="ORF">SAMN04489717_1310</name>
</gene>
<evidence type="ECO:0000259" key="1">
    <source>
        <dbReference type="Pfam" id="PF03781"/>
    </source>
</evidence>
<organism evidence="2 3">
    <name type="scientific">Actinopolymorpha singaporensis</name>
    <dbReference type="NCBI Taxonomy" id="117157"/>
    <lineage>
        <taxon>Bacteria</taxon>
        <taxon>Bacillati</taxon>
        <taxon>Actinomycetota</taxon>
        <taxon>Actinomycetes</taxon>
        <taxon>Propionibacteriales</taxon>
        <taxon>Actinopolymorphaceae</taxon>
        <taxon>Actinopolymorpha</taxon>
    </lineage>
</organism>
<dbReference type="GO" id="GO:0120147">
    <property type="term" value="F:formylglycine-generating oxidase activity"/>
    <property type="evidence" value="ECO:0007669"/>
    <property type="project" value="TreeGrafter"/>
</dbReference>
<dbReference type="Gene3D" id="3.90.1580.10">
    <property type="entry name" value="paralog of FGE (formylglycine-generating enzyme)"/>
    <property type="match status" value="1"/>
</dbReference>
<sequence length="245" mass="26460">MDVASALARIESSLVDVPAGKVVIGSDLDTVRAELAAPDLAGVEPAWLLKEVPRRTVEVPAFRIMRHLLTVAQVRALEPETSIPPVLEGGPDHPATVGAEQTFALCEALSILLGTPVRLPTEEEWVRAARGDDLRTYPWGDEWSPDRANLVYAGRGTTSPVGEFPLGASAFGLLDMVGNADELTSTRYAAFPGAPAEVPEREDWAFSPYITKGGSYLHARDLARCDRRHGIYSPGEPLGIRLVVR</sequence>
<dbReference type="InterPro" id="IPR042095">
    <property type="entry name" value="SUMF_sf"/>
</dbReference>
<dbReference type="PANTHER" id="PTHR23150:SF19">
    <property type="entry name" value="FORMYLGLYCINE-GENERATING ENZYME"/>
    <property type="match status" value="1"/>
</dbReference>
<dbReference type="SUPFAM" id="SSF56436">
    <property type="entry name" value="C-type lectin-like"/>
    <property type="match status" value="1"/>
</dbReference>
<proteinExistence type="predicted"/>
<reference evidence="2 3" key="1">
    <citation type="submission" date="2016-10" db="EMBL/GenBank/DDBJ databases">
        <authorList>
            <person name="de Groot N.N."/>
        </authorList>
    </citation>
    <scope>NUCLEOTIDE SEQUENCE [LARGE SCALE GENOMIC DNA]</scope>
    <source>
        <strain evidence="2 3">DSM 22024</strain>
    </source>
</reference>
<dbReference type="STRING" id="117157.SAMN04489717_1310"/>
<name>A0A1H1NQY5_9ACTN</name>
<feature type="domain" description="Sulfatase-modifying factor enzyme-like" evidence="1">
    <location>
        <begin position="13"/>
        <end position="243"/>
    </location>
</feature>
<dbReference type="Proteomes" id="UP000198983">
    <property type="component" value="Chromosome I"/>
</dbReference>
<dbReference type="PANTHER" id="PTHR23150">
    <property type="entry name" value="SULFATASE MODIFYING FACTOR 1, 2"/>
    <property type="match status" value="1"/>
</dbReference>
<dbReference type="Pfam" id="PF03781">
    <property type="entry name" value="FGE-sulfatase"/>
    <property type="match status" value="1"/>
</dbReference>